<keyword evidence="2" id="KW-1185">Reference proteome</keyword>
<protein>
    <submittedName>
        <fullName evidence="1">Poly-gamma-glutamate hydrolase family protein</fullName>
    </submittedName>
</protein>
<accession>A0ABY8UUV1</accession>
<keyword evidence="1" id="KW-0378">Hydrolase</keyword>
<dbReference type="RefSeq" id="WP_231417071.1">
    <property type="nucleotide sequence ID" value="NZ_CP126446.1"/>
</dbReference>
<dbReference type="GO" id="GO:0016787">
    <property type="term" value="F:hydrolase activity"/>
    <property type="evidence" value="ECO:0007669"/>
    <property type="project" value="UniProtKB-KW"/>
</dbReference>
<dbReference type="Proteomes" id="UP001236652">
    <property type="component" value="Chromosome"/>
</dbReference>
<proteinExistence type="predicted"/>
<evidence type="ECO:0000313" key="1">
    <source>
        <dbReference type="EMBL" id="WIF96807.1"/>
    </source>
</evidence>
<name>A0ABY8UUV1_9BACI</name>
<organism evidence="1 2">
    <name type="scientific">Pontibacillus chungwhensis</name>
    <dbReference type="NCBI Taxonomy" id="265426"/>
    <lineage>
        <taxon>Bacteria</taxon>
        <taxon>Bacillati</taxon>
        <taxon>Bacillota</taxon>
        <taxon>Bacilli</taxon>
        <taxon>Bacillales</taxon>
        <taxon>Bacillaceae</taxon>
        <taxon>Pontibacillus</taxon>
    </lineage>
</organism>
<sequence>MKSKLFVLVMASVFMGVWIGGTVFGEGAVVTEDEVMCESCWSFSYIDQGSEVFINGKEEGKFLPVSTLLARDAAGKMYNYYNLSDVTESATQIETEATVSRPVSEVISILGKQGDEVETTLKGNNQRLLALLRTHLERNGFTANVVVDSEMGQEVSITYTKGQARGFFTEADLTSLSSVTAHDASDQFQIYGKAIQDALNEYTTRKSVWLWDSKAISERADETIQFLSSHHINHVYLHYNPLVEDYYPYFISSLSQKGITVHALMGAPHWGLEENIPEGKHRMDRVMAYNAEVAEGERFKGIHFDIEPHVLDEWDTNREGVITQWSKASETYVQYAKDNGFIVGSDLPFWTDGPSVAPYDPEFYQDMIDRQDYVTVMAYRNTALGSNSITSLSQNEVLYANSAKVEVGIELQPHYLDYVSFDDKSYEEMEYELAEVRRYFKELDADGFMGTIYHSYTQWKGLEAR</sequence>
<gene>
    <name evidence="1" type="ORF">QNI29_13725</name>
</gene>
<dbReference type="InterPro" id="IPR017853">
    <property type="entry name" value="GH"/>
</dbReference>
<evidence type="ECO:0000313" key="2">
    <source>
        <dbReference type="Proteomes" id="UP001236652"/>
    </source>
</evidence>
<reference evidence="1 2" key="1">
    <citation type="submission" date="2023-05" db="EMBL/GenBank/DDBJ databases">
        <title>Comparative genomics reveals the evidence of polycyclic aromatic hydrocarbons degradation in moderately halophilic genus Pontibacillus.</title>
        <authorList>
            <person name="Yang H."/>
            <person name="Qian Z."/>
        </authorList>
    </citation>
    <scope>NUCLEOTIDE SEQUENCE [LARGE SCALE GENOMIC DNA]</scope>
    <source>
        <strain evidence="2">HN14</strain>
    </source>
</reference>
<dbReference type="EMBL" id="CP126446">
    <property type="protein sequence ID" value="WIF96807.1"/>
    <property type="molecule type" value="Genomic_DNA"/>
</dbReference>
<dbReference type="SUPFAM" id="SSF51445">
    <property type="entry name" value="(Trans)glycosidases"/>
    <property type="match status" value="1"/>
</dbReference>